<evidence type="ECO:0000313" key="1">
    <source>
        <dbReference type="EMBL" id="KKU67328.1"/>
    </source>
</evidence>
<evidence type="ECO:0000313" key="2">
    <source>
        <dbReference type="Proteomes" id="UP000034565"/>
    </source>
</evidence>
<reference evidence="1 2" key="1">
    <citation type="journal article" date="2015" name="Nature">
        <title>rRNA introns, odd ribosomes, and small enigmatic genomes across a large radiation of phyla.</title>
        <authorList>
            <person name="Brown C.T."/>
            <person name="Hug L.A."/>
            <person name="Thomas B.C."/>
            <person name="Sharon I."/>
            <person name="Castelle C.J."/>
            <person name="Singh A."/>
            <person name="Wilkins M.J."/>
            <person name="Williams K.H."/>
            <person name="Banfield J.F."/>
        </authorList>
    </citation>
    <scope>NUCLEOTIDE SEQUENCE [LARGE SCALE GENOMIC DNA]</scope>
</reference>
<sequence length="90" mass="10286">MSQKYFELTKEEQELLDSFEKGEWKSVPNQKAVIKRLIQAAKATLAKTKNINLRLSQRTLLKLKSKAAEEAIPYQTLAASILHKYVSHSL</sequence>
<accession>A0A0G1UMM6</accession>
<protein>
    <recommendedName>
        <fullName evidence="3">Antitoxin</fullName>
    </recommendedName>
</protein>
<organism evidence="1 2">
    <name type="scientific">Candidatus Amesbacteria bacterium GW2011_GWA1_47_20</name>
    <dbReference type="NCBI Taxonomy" id="1618354"/>
    <lineage>
        <taxon>Bacteria</taxon>
        <taxon>Candidatus Amesiibacteriota</taxon>
    </lineage>
</organism>
<evidence type="ECO:0008006" key="3">
    <source>
        <dbReference type="Google" id="ProtNLM"/>
    </source>
</evidence>
<name>A0A0G1UMM6_9BACT</name>
<proteinExistence type="predicted"/>
<dbReference type="AlphaFoldDB" id="A0A0G1UMM6"/>
<comment type="caution">
    <text evidence="1">The sequence shown here is derived from an EMBL/GenBank/DDBJ whole genome shotgun (WGS) entry which is preliminary data.</text>
</comment>
<gene>
    <name evidence="1" type="ORF">UX92_C0032G0005</name>
</gene>
<dbReference type="EMBL" id="LCOA01000032">
    <property type="protein sequence ID" value="KKU67328.1"/>
    <property type="molecule type" value="Genomic_DNA"/>
</dbReference>
<dbReference type="Proteomes" id="UP000034565">
    <property type="component" value="Unassembled WGS sequence"/>
</dbReference>